<dbReference type="GO" id="GO:0016301">
    <property type="term" value="F:kinase activity"/>
    <property type="evidence" value="ECO:0007669"/>
    <property type="project" value="UniProtKB-KW"/>
</dbReference>
<comment type="caution">
    <text evidence="2">The sequence shown here is derived from an EMBL/GenBank/DDBJ whole genome shotgun (WGS) entry which is preliminary data.</text>
</comment>
<dbReference type="OrthoDB" id="9780120at2"/>
<organism evidence="2 3">
    <name type="scientific">Hydrogenispora ethanolica</name>
    <dbReference type="NCBI Taxonomy" id="1082276"/>
    <lineage>
        <taxon>Bacteria</taxon>
        <taxon>Bacillati</taxon>
        <taxon>Bacillota</taxon>
        <taxon>Hydrogenispora</taxon>
    </lineage>
</organism>
<dbReference type="PANTHER" id="PTHR32329:SF2">
    <property type="entry name" value="BIFUNCTIONAL PROTEIN [INCLUDES 2-HYDROXYACYL-COA DEHYDRATASE (N-TER) AND ITS ACTIVATOR DOMAIN (C_TERM)"/>
    <property type="match status" value="1"/>
</dbReference>
<keyword evidence="2" id="KW-0808">Transferase</keyword>
<dbReference type="RefSeq" id="WP_132014360.1">
    <property type="nucleotide sequence ID" value="NZ_SLUN01000012.1"/>
</dbReference>
<dbReference type="AlphaFoldDB" id="A0A4R1RS85"/>
<keyword evidence="2" id="KW-0418">Kinase</keyword>
<evidence type="ECO:0000313" key="3">
    <source>
        <dbReference type="Proteomes" id="UP000295008"/>
    </source>
</evidence>
<dbReference type="InterPro" id="IPR051805">
    <property type="entry name" value="Dehydratase_Activator_Redct"/>
</dbReference>
<gene>
    <name evidence="2" type="ORF">EDC14_101235</name>
</gene>
<dbReference type="Gene3D" id="3.40.50.11900">
    <property type="match status" value="1"/>
</dbReference>
<protein>
    <submittedName>
        <fullName evidence="2">Putative nucleotide-binding protein (Sugar kinase/HSP70/actin superfamily)</fullName>
    </submittedName>
</protein>
<sequence length="302" mass="33887">MQIGIPRALLYYWYGNTWHDFYKQCGATVVVSKPTERRTIAAGAEAGIEELCLPMKIFLGHLLELDEKVERVVVPHLIRVEKTAYVCPKFMGLPDIVAHALPHLREKMLVLKVGPIVTDMMQCLTKSVHSLGWSSPAKLENSLTPAQQMMKEYLLAATGRQLTFGLLGHPYCLYDSCFNLGLLDYLAQKDVRIVTPEMTPPFFNGVGSGKLSKDLFWTLGKSQFDALDWMLSSSEPAVDGFIQVLPFACGPEAIVGDLLERKIKDAQKPLLKLYFEEHSGEAGFITRLEAFIDLVTYRRKAC</sequence>
<reference evidence="2 3" key="1">
    <citation type="submission" date="2019-03" db="EMBL/GenBank/DDBJ databases">
        <title>Genomic Encyclopedia of Type Strains, Phase IV (KMG-IV): sequencing the most valuable type-strain genomes for metagenomic binning, comparative biology and taxonomic classification.</title>
        <authorList>
            <person name="Goeker M."/>
        </authorList>
    </citation>
    <scope>NUCLEOTIDE SEQUENCE [LARGE SCALE GENOMIC DNA]</scope>
    <source>
        <strain evidence="2 3">LX-B</strain>
    </source>
</reference>
<dbReference type="Pfam" id="PF09989">
    <property type="entry name" value="DUF2229"/>
    <property type="match status" value="1"/>
</dbReference>
<feature type="domain" description="DUF2229" evidence="1">
    <location>
        <begin position="3"/>
        <end position="198"/>
    </location>
</feature>
<evidence type="ECO:0000259" key="1">
    <source>
        <dbReference type="Pfam" id="PF09989"/>
    </source>
</evidence>
<keyword evidence="3" id="KW-1185">Reference proteome</keyword>
<evidence type="ECO:0000313" key="2">
    <source>
        <dbReference type="EMBL" id="TCL69338.1"/>
    </source>
</evidence>
<dbReference type="InterPro" id="IPR018709">
    <property type="entry name" value="CoA_activase_DUF2229"/>
</dbReference>
<name>A0A4R1RS85_HYDET</name>
<proteinExistence type="predicted"/>
<dbReference type="Proteomes" id="UP000295008">
    <property type="component" value="Unassembled WGS sequence"/>
</dbReference>
<dbReference type="PANTHER" id="PTHR32329">
    <property type="entry name" value="BIFUNCTIONAL PROTEIN [INCLUDES 2-HYDROXYACYL-COA DEHYDRATASE (N-TER) AND ITS ACTIVATOR DOMAIN (C_TERM)-RELATED"/>
    <property type="match status" value="1"/>
</dbReference>
<dbReference type="EMBL" id="SLUN01000012">
    <property type="protein sequence ID" value="TCL69338.1"/>
    <property type="molecule type" value="Genomic_DNA"/>
</dbReference>
<accession>A0A4R1RS85</accession>